<evidence type="ECO:0000259" key="1">
    <source>
        <dbReference type="Pfam" id="PF21530"/>
    </source>
</evidence>
<gene>
    <name evidence="2" type="ORF">Tco_0678115</name>
</gene>
<name>A0ABQ4XE37_9ASTR</name>
<dbReference type="InterPro" id="IPR027417">
    <property type="entry name" value="P-loop_NTPase"/>
</dbReference>
<comment type="caution">
    <text evidence="2">The sequence shown here is derived from an EMBL/GenBank/DDBJ whole genome shotgun (WGS) entry which is preliminary data.</text>
</comment>
<protein>
    <submittedName>
        <fullName evidence="2">ATP-dependent DNA helicase PIF1-like protein</fullName>
    </submittedName>
</protein>
<dbReference type="PANTHER" id="PTHR23274">
    <property type="entry name" value="DNA HELICASE-RELATED"/>
    <property type="match status" value="1"/>
</dbReference>
<dbReference type="SUPFAM" id="SSF52540">
    <property type="entry name" value="P-loop containing nucleoside triphosphate hydrolases"/>
    <property type="match status" value="1"/>
</dbReference>
<organism evidence="2 3">
    <name type="scientific">Tanacetum coccineum</name>
    <dbReference type="NCBI Taxonomy" id="301880"/>
    <lineage>
        <taxon>Eukaryota</taxon>
        <taxon>Viridiplantae</taxon>
        <taxon>Streptophyta</taxon>
        <taxon>Embryophyta</taxon>
        <taxon>Tracheophyta</taxon>
        <taxon>Spermatophyta</taxon>
        <taxon>Magnoliopsida</taxon>
        <taxon>eudicotyledons</taxon>
        <taxon>Gunneridae</taxon>
        <taxon>Pentapetalae</taxon>
        <taxon>asterids</taxon>
        <taxon>campanulids</taxon>
        <taxon>Asterales</taxon>
        <taxon>Asteraceae</taxon>
        <taxon>Asteroideae</taxon>
        <taxon>Anthemideae</taxon>
        <taxon>Anthemidinae</taxon>
        <taxon>Tanacetum</taxon>
    </lineage>
</organism>
<dbReference type="Proteomes" id="UP001151760">
    <property type="component" value="Unassembled WGS sequence"/>
</dbReference>
<keyword evidence="3" id="KW-1185">Reference proteome</keyword>
<proteinExistence type="predicted"/>
<evidence type="ECO:0000313" key="2">
    <source>
        <dbReference type="EMBL" id="GJS63551.1"/>
    </source>
</evidence>
<feature type="domain" description="DNA helicase Pif1-like 2B" evidence="1">
    <location>
        <begin position="251"/>
        <end position="296"/>
    </location>
</feature>
<sequence>MDSALLSGLLAEGDVLIYGGANDSGLSNGSHIRMQRKMDPKNHTISLFSLVKKEITAEDFFKGGIKKMVGSIRDSDSSFHCILYAKIHKIHREHGWTYLAYKRCGRSAKEVNDGQSSSSDKVIVRVIDDTGSSSLLLFDDMLFKYSEKEGFDPENHFIVQFTSIKKEVIVEDFFRGGVKTMVGHIRDSDSVCSSSTFSRKSYSCTYTRAGRQSKRKNVGKIAQQREFFIVQILVSDVDINFNFSESLYTTEFLNTIKMSGIPHHELVLKIGAPVMCMRNIDQRGGLCNGTRLQVLRMSKINIECKIVSGSKVVTVVAIPRMNISPSDKKMHFQLNRRQFPVALCFAITINKSQRQTLSKVGLFLEKPIFSYGQLYVAVSRVKSIKGLKVLCCDKDGNYCNYTTNVVLKEVLHRL</sequence>
<reference evidence="2" key="1">
    <citation type="journal article" date="2022" name="Int. J. Mol. Sci.">
        <title>Draft Genome of Tanacetum Coccineum: Genomic Comparison of Closely Related Tanacetum-Family Plants.</title>
        <authorList>
            <person name="Yamashiro T."/>
            <person name="Shiraishi A."/>
            <person name="Nakayama K."/>
            <person name="Satake H."/>
        </authorList>
    </citation>
    <scope>NUCLEOTIDE SEQUENCE</scope>
</reference>
<dbReference type="PANTHER" id="PTHR23274:SF48">
    <property type="entry name" value="ATP-DEPENDENT DNA HELICASE"/>
    <property type="match status" value="1"/>
</dbReference>
<dbReference type="Pfam" id="PF21530">
    <property type="entry name" value="Pif1_2B_dom"/>
    <property type="match status" value="1"/>
</dbReference>
<dbReference type="CDD" id="cd18809">
    <property type="entry name" value="SF1_C_RecD"/>
    <property type="match status" value="1"/>
</dbReference>
<accession>A0ABQ4XE37</accession>
<reference evidence="2" key="2">
    <citation type="submission" date="2022-01" db="EMBL/GenBank/DDBJ databases">
        <authorList>
            <person name="Yamashiro T."/>
            <person name="Shiraishi A."/>
            <person name="Satake H."/>
            <person name="Nakayama K."/>
        </authorList>
    </citation>
    <scope>NUCLEOTIDE SEQUENCE</scope>
</reference>
<evidence type="ECO:0000313" key="3">
    <source>
        <dbReference type="Proteomes" id="UP001151760"/>
    </source>
</evidence>
<dbReference type="InterPro" id="IPR049163">
    <property type="entry name" value="Pif1-like_2B_dom"/>
</dbReference>
<dbReference type="EMBL" id="BQNB010009439">
    <property type="protein sequence ID" value="GJS63551.1"/>
    <property type="molecule type" value="Genomic_DNA"/>
</dbReference>